<proteinExistence type="predicted"/>
<organism evidence="2">
    <name type="scientific">Rhizophora mucronata</name>
    <name type="common">Asiatic mangrove</name>
    <dbReference type="NCBI Taxonomy" id="61149"/>
    <lineage>
        <taxon>Eukaryota</taxon>
        <taxon>Viridiplantae</taxon>
        <taxon>Streptophyta</taxon>
        <taxon>Embryophyta</taxon>
        <taxon>Tracheophyta</taxon>
        <taxon>Spermatophyta</taxon>
        <taxon>Magnoliopsida</taxon>
        <taxon>eudicotyledons</taxon>
        <taxon>Gunneridae</taxon>
        <taxon>Pentapetalae</taxon>
        <taxon>rosids</taxon>
        <taxon>fabids</taxon>
        <taxon>Malpighiales</taxon>
        <taxon>Rhizophoraceae</taxon>
        <taxon>Rhizophora</taxon>
    </lineage>
</organism>
<accession>A0A2P2KXA5</accession>
<evidence type="ECO:0000313" key="2">
    <source>
        <dbReference type="EMBL" id="MBX10308.1"/>
    </source>
</evidence>
<name>A0A2P2KXA5_RHIMU</name>
<reference evidence="2" key="1">
    <citation type="submission" date="2018-02" db="EMBL/GenBank/DDBJ databases">
        <title>Rhizophora mucronata_Transcriptome.</title>
        <authorList>
            <person name="Meera S.P."/>
            <person name="Sreeshan A."/>
            <person name="Augustine A."/>
        </authorList>
    </citation>
    <scope>NUCLEOTIDE SEQUENCE</scope>
    <source>
        <tissue evidence="2">Leaf</tissue>
    </source>
</reference>
<dbReference type="EMBL" id="GGEC01029824">
    <property type="protein sequence ID" value="MBX10308.1"/>
    <property type="molecule type" value="Transcribed_RNA"/>
</dbReference>
<feature type="region of interest" description="Disordered" evidence="1">
    <location>
        <begin position="1"/>
        <end position="28"/>
    </location>
</feature>
<sequence length="59" mass="6707">MDTETRKGTEILKNKNIPKMGQPDPSSSLTIAQKLTRPIKKLNSQKPQIENADYIHLMD</sequence>
<evidence type="ECO:0000256" key="1">
    <source>
        <dbReference type="SAM" id="MobiDB-lite"/>
    </source>
</evidence>
<protein>
    <submittedName>
        <fullName evidence="2">Uncharacterized protein</fullName>
    </submittedName>
</protein>
<dbReference type="AlphaFoldDB" id="A0A2P2KXA5"/>
<feature type="compositionally biased region" description="Basic and acidic residues" evidence="1">
    <location>
        <begin position="1"/>
        <end position="13"/>
    </location>
</feature>